<evidence type="ECO:0000256" key="1">
    <source>
        <dbReference type="SAM" id="MobiDB-lite"/>
    </source>
</evidence>
<evidence type="ECO:0000313" key="2">
    <source>
        <dbReference type="EMBL" id="TMS38294.1"/>
    </source>
</evidence>
<dbReference type="AlphaFoldDB" id="A0A4U8UYT8"/>
<reference evidence="2 3" key="1">
    <citation type="journal article" date="2015" name="Genome Biol.">
        <title>Comparative genomics of Steinernema reveals deeply conserved gene regulatory networks.</title>
        <authorList>
            <person name="Dillman A.R."/>
            <person name="Macchietto M."/>
            <person name="Porter C.F."/>
            <person name="Rogers A."/>
            <person name="Williams B."/>
            <person name="Antoshechkin I."/>
            <person name="Lee M.M."/>
            <person name="Goodwin Z."/>
            <person name="Lu X."/>
            <person name="Lewis E.E."/>
            <person name="Goodrich-Blair H."/>
            <person name="Stock S.P."/>
            <person name="Adams B.J."/>
            <person name="Sternberg P.W."/>
            <person name="Mortazavi A."/>
        </authorList>
    </citation>
    <scope>NUCLEOTIDE SEQUENCE [LARGE SCALE GENOMIC DNA]</scope>
    <source>
        <strain evidence="2 3">ALL</strain>
    </source>
</reference>
<feature type="region of interest" description="Disordered" evidence="1">
    <location>
        <begin position="1"/>
        <end position="36"/>
    </location>
</feature>
<sequence length="80" mass="8933">MSNDDDNDHNEARQDETANNTHSAPNLLHQQQMACWPSPVRRAAPLSAVARTDRPKGMNQHQLSIKVHSPAGGLLLFIYF</sequence>
<evidence type="ECO:0000313" key="3">
    <source>
        <dbReference type="Proteomes" id="UP000298663"/>
    </source>
</evidence>
<reference evidence="2 3" key="2">
    <citation type="journal article" date="2019" name="G3 (Bethesda)">
        <title>Hybrid Assembly of the Genome of the Entomopathogenic Nematode Steinernema carpocapsae Identifies the X-Chromosome.</title>
        <authorList>
            <person name="Serra L."/>
            <person name="Macchietto M."/>
            <person name="Macias-Munoz A."/>
            <person name="McGill C.J."/>
            <person name="Rodriguez I.M."/>
            <person name="Rodriguez B."/>
            <person name="Murad R."/>
            <person name="Mortazavi A."/>
        </authorList>
    </citation>
    <scope>NUCLEOTIDE SEQUENCE [LARGE SCALE GENOMIC DNA]</scope>
    <source>
        <strain evidence="2 3">ALL</strain>
    </source>
</reference>
<feature type="compositionally biased region" description="Polar residues" evidence="1">
    <location>
        <begin position="17"/>
        <end position="33"/>
    </location>
</feature>
<dbReference type="Proteomes" id="UP000298663">
    <property type="component" value="Unassembled WGS sequence"/>
</dbReference>
<gene>
    <name evidence="2" type="ORF">L596_005054</name>
</gene>
<keyword evidence="3" id="KW-1185">Reference proteome</keyword>
<comment type="caution">
    <text evidence="2">The sequence shown here is derived from an EMBL/GenBank/DDBJ whole genome shotgun (WGS) entry which is preliminary data.</text>
</comment>
<accession>A0A4U8UYT8</accession>
<protein>
    <submittedName>
        <fullName evidence="2">Uncharacterized protein</fullName>
    </submittedName>
</protein>
<name>A0A4U8UYT8_STECR</name>
<dbReference type="EMBL" id="AZBU02000001">
    <property type="protein sequence ID" value="TMS38294.1"/>
    <property type="molecule type" value="Genomic_DNA"/>
</dbReference>
<proteinExistence type="predicted"/>
<organism evidence="2 3">
    <name type="scientific">Steinernema carpocapsae</name>
    <name type="common">Entomopathogenic nematode</name>
    <dbReference type="NCBI Taxonomy" id="34508"/>
    <lineage>
        <taxon>Eukaryota</taxon>
        <taxon>Metazoa</taxon>
        <taxon>Ecdysozoa</taxon>
        <taxon>Nematoda</taxon>
        <taxon>Chromadorea</taxon>
        <taxon>Rhabditida</taxon>
        <taxon>Tylenchina</taxon>
        <taxon>Panagrolaimomorpha</taxon>
        <taxon>Strongyloidoidea</taxon>
        <taxon>Steinernematidae</taxon>
        <taxon>Steinernema</taxon>
    </lineage>
</organism>